<organism evidence="2">
    <name type="scientific">Oppiella nova</name>
    <dbReference type="NCBI Taxonomy" id="334625"/>
    <lineage>
        <taxon>Eukaryota</taxon>
        <taxon>Metazoa</taxon>
        <taxon>Ecdysozoa</taxon>
        <taxon>Arthropoda</taxon>
        <taxon>Chelicerata</taxon>
        <taxon>Arachnida</taxon>
        <taxon>Acari</taxon>
        <taxon>Acariformes</taxon>
        <taxon>Sarcoptiformes</taxon>
        <taxon>Oribatida</taxon>
        <taxon>Brachypylina</taxon>
        <taxon>Oppioidea</taxon>
        <taxon>Oppiidae</taxon>
        <taxon>Oppiella</taxon>
    </lineage>
</organism>
<dbReference type="GO" id="GO:0003676">
    <property type="term" value="F:nucleic acid binding"/>
    <property type="evidence" value="ECO:0007669"/>
    <property type="project" value="InterPro"/>
</dbReference>
<gene>
    <name evidence="2" type="ORF">ONB1V03_LOCUS16738</name>
</gene>
<dbReference type="PANTHER" id="PTHR22891">
    <property type="entry name" value="EUKARYOTIC TRANSLATION INITIATION FACTOR 2C"/>
    <property type="match status" value="1"/>
</dbReference>
<dbReference type="Gene3D" id="3.40.50.2300">
    <property type="match status" value="1"/>
</dbReference>
<evidence type="ECO:0000313" key="2">
    <source>
        <dbReference type="EMBL" id="CAD7660168.1"/>
    </source>
</evidence>
<evidence type="ECO:0000313" key="3">
    <source>
        <dbReference type="Proteomes" id="UP000728032"/>
    </source>
</evidence>
<dbReference type="EMBL" id="CAJPVJ010019463">
    <property type="protein sequence ID" value="CAG2177306.1"/>
    <property type="molecule type" value="Genomic_DNA"/>
</dbReference>
<name>A0A7R9QVP1_9ACAR</name>
<feature type="non-terminal residue" evidence="2">
    <location>
        <position position="1"/>
    </location>
</feature>
<dbReference type="InterPro" id="IPR036397">
    <property type="entry name" value="RNaseH_sf"/>
</dbReference>
<dbReference type="Pfam" id="PF02171">
    <property type="entry name" value="Piwi"/>
    <property type="match status" value="1"/>
</dbReference>
<dbReference type="InterPro" id="IPR003165">
    <property type="entry name" value="Piwi"/>
</dbReference>
<sequence>VCSLYENQPMPRKLVTANMTRDIVKQSNSQTPTQRFAQIQQTLGKVANESRDLMTSFGVGLGVGLQPIQLKGRVLKAPTLEGTIKRVKSSQPLERYLFFVSTELKNVKDLMITFFGKLVRYGNGMGIRIKPLTTTGQPPELKFCAYTGIDDIKKAFSIAKPTTQLIFFVTPGTGVVYNAIKYFGDVVHGIPTQCVLYTHFIRTPSGYFDNLLMKINAKLNGQNQLLIPTDRPSAIVSGAGVTARRTMVVGVDVTHPGTNPLANERVVSSIAASVASYDPEFSKFGVTIAGQPLNTEIIANYDDMFVTHLKTFMAKNNGNLPQSVIVYRDGVSDGQFAHVRDNEIPLIENAFKRLSPGFAFKVTVFVVQKRHHTRLMPLEKRTGREQNIPAGTVVDHTITNPMYNEFHLCSHKGLLGTSRHGKYVCLRDDHNLSEDQKQQMSYYLCHTYCRCSTPISIPTPVMYAHLAAYRSKQHIAAQNDDFESRVRDETNDRKQEREARNIAKLNARAAVNPKIILLPYYV</sequence>
<dbReference type="SUPFAM" id="SSF53098">
    <property type="entry name" value="Ribonuclease H-like"/>
    <property type="match status" value="1"/>
</dbReference>
<protein>
    <recommendedName>
        <fullName evidence="1">Piwi domain-containing protein</fullName>
    </recommendedName>
</protein>
<reference evidence="2" key="1">
    <citation type="submission" date="2020-11" db="EMBL/GenBank/DDBJ databases">
        <authorList>
            <person name="Tran Van P."/>
        </authorList>
    </citation>
    <scope>NUCLEOTIDE SEQUENCE</scope>
</reference>
<dbReference type="SMART" id="SM00950">
    <property type="entry name" value="Piwi"/>
    <property type="match status" value="1"/>
</dbReference>
<evidence type="ECO:0000259" key="1">
    <source>
        <dbReference type="PROSITE" id="PS50822"/>
    </source>
</evidence>
<dbReference type="PROSITE" id="PS50822">
    <property type="entry name" value="PIWI"/>
    <property type="match status" value="1"/>
</dbReference>
<proteinExistence type="predicted"/>
<dbReference type="AlphaFoldDB" id="A0A7R9QVP1"/>
<dbReference type="InterPro" id="IPR012337">
    <property type="entry name" value="RNaseH-like_sf"/>
</dbReference>
<dbReference type="EMBL" id="OC934288">
    <property type="protein sequence ID" value="CAD7660168.1"/>
    <property type="molecule type" value="Genomic_DNA"/>
</dbReference>
<dbReference type="Proteomes" id="UP000728032">
    <property type="component" value="Unassembled WGS sequence"/>
</dbReference>
<accession>A0A7R9QVP1</accession>
<dbReference type="Gene3D" id="3.30.420.10">
    <property type="entry name" value="Ribonuclease H-like superfamily/Ribonuclease H"/>
    <property type="match status" value="1"/>
</dbReference>
<keyword evidence="3" id="KW-1185">Reference proteome</keyword>
<dbReference type="OrthoDB" id="6508099at2759"/>
<feature type="domain" description="Piwi" evidence="1">
    <location>
        <begin position="165"/>
        <end position="476"/>
    </location>
</feature>